<feature type="domain" description="vWA-MoxR associated protein C-terminal" evidence="2">
    <location>
        <begin position="471"/>
        <end position="700"/>
    </location>
</feature>
<dbReference type="Proteomes" id="UP000297948">
    <property type="component" value="Unassembled WGS sequence"/>
</dbReference>
<name>A0A4Z0HJK0_9ACTN</name>
<dbReference type="OrthoDB" id="3307525at2"/>
<dbReference type="SUPFAM" id="SSF50494">
    <property type="entry name" value="Trypsin-like serine proteases"/>
    <property type="match status" value="1"/>
</dbReference>
<dbReference type="EMBL" id="SRID01000003">
    <property type="protein sequence ID" value="TGB19158.1"/>
    <property type="molecule type" value="Genomic_DNA"/>
</dbReference>
<dbReference type="GO" id="GO:0008233">
    <property type="term" value="F:peptidase activity"/>
    <property type="evidence" value="ECO:0007669"/>
    <property type="project" value="UniProtKB-KW"/>
</dbReference>
<evidence type="ECO:0000259" key="2">
    <source>
        <dbReference type="Pfam" id="PF20028"/>
    </source>
</evidence>
<feature type="compositionally biased region" description="Low complexity" evidence="1">
    <location>
        <begin position="706"/>
        <end position="715"/>
    </location>
</feature>
<proteinExistence type="predicted"/>
<evidence type="ECO:0000313" key="4">
    <source>
        <dbReference type="Proteomes" id="UP000297948"/>
    </source>
</evidence>
<accession>A0A4Z0HJK0</accession>
<feature type="region of interest" description="Disordered" evidence="1">
    <location>
        <begin position="705"/>
        <end position="756"/>
    </location>
</feature>
<organism evidence="3 4">
    <name type="scientific">Streptomyces palmae</name>
    <dbReference type="NCBI Taxonomy" id="1701085"/>
    <lineage>
        <taxon>Bacteria</taxon>
        <taxon>Bacillati</taxon>
        <taxon>Actinomycetota</taxon>
        <taxon>Actinomycetes</taxon>
        <taxon>Kitasatosporales</taxon>
        <taxon>Streptomycetaceae</taxon>
        <taxon>Streptomyces</taxon>
    </lineage>
</organism>
<dbReference type="RefSeq" id="WP_135336950.1">
    <property type="nucleotide sequence ID" value="NZ_JBHLTX010000017.1"/>
</dbReference>
<reference evidence="3 4" key="1">
    <citation type="submission" date="2019-03" db="EMBL/GenBank/DDBJ databases">
        <authorList>
            <person name="Gonzalez-Pimentel J.L."/>
        </authorList>
    </citation>
    <scope>NUCLEOTIDE SEQUENCE [LARGE SCALE GENOMIC DNA]</scope>
    <source>
        <strain evidence="3 4">JCM 31289</strain>
    </source>
</reference>
<keyword evidence="3" id="KW-0645">Protease</keyword>
<keyword evidence="3" id="KW-0378">Hydrolase</keyword>
<dbReference type="GO" id="GO:0006508">
    <property type="term" value="P:proteolysis"/>
    <property type="evidence" value="ECO:0007669"/>
    <property type="project" value="UniProtKB-KW"/>
</dbReference>
<keyword evidence="4" id="KW-1185">Reference proteome</keyword>
<dbReference type="Pfam" id="PF20028">
    <property type="entry name" value="VMAP-C"/>
    <property type="match status" value="1"/>
</dbReference>
<evidence type="ECO:0000256" key="1">
    <source>
        <dbReference type="SAM" id="MobiDB-lite"/>
    </source>
</evidence>
<gene>
    <name evidence="3" type="ORF">E4099_01005</name>
</gene>
<evidence type="ECO:0000313" key="3">
    <source>
        <dbReference type="EMBL" id="TGB19158.1"/>
    </source>
</evidence>
<dbReference type="InterPro" id="IPR045450">
    <property type="entry name" value="VMAP_C"/>
</dbReference>
<dbReference type="AlphaFoldDB" id="A0A4Z0HJK0"/>
<protein>
    <submittedName>
        <fullName evidence="3">Serine protease</fullName>
    </submittedName>
</protein>
<comment type="caution">
    <text evidence="3">The sequence shown here is derived from an EMBL/GenBank/DDBJ whole genome shotgun (WGS) entry which is preliminary data.</text>
</comment>
<sequence>MGWFRIPGADSRPPAVSVLGEGHDRPVGAAVLLPQQHLLTCAHVVNGALHKHQFADDHPGPVTLRVRIHGPDDTVERAARVVAWIPPRRAVGGVGAYEWAGDLALLRMDTAVPESIGPTPWVPMAERQRLRAWHATAERGSAVDVQVIECNGRFGYLDGDQGKLAVDHGYSGAPLWLPDDQAVVGVVAAKLDTSGGLRRAWGVPWQRIHAELAAVGAARLLTRPDDALRDRPGYGRLVTLLDGLQLAGGTAGWTGLARSVARECGLEHPAAGGPSPEQFARLLLTRERALPALVDAVRPADGPAADALLDIGHEAGLRRLLAPREHRELLWLLSALPPHAAARVPTAVRAALVTPVPAALLTDRARQRELIGFLEELPGDSGAFPHGCRPVPGLLRVVEFIAAGCCPPSEHGSRGPREELREWNDRVALRLGVHPVALGERRRDAADWEHHPVRPAPRVLAALDSCGPGTDRYRLRLWCDDGTGPRRVSEDEDRPRTQQEVVREIFAAVGTLRPPGRPDRLPMVELIVDRDSLEVPFDGWNGDPPTGLPRLLGVKYPVVLNCPELRERAGAEHLADWRERWQRLDEEEPLHIDGTVIDCTTGGRELTHAVYGLLMEWRFAARVSIDVPAPARPGVVQTCLQAGVPVVLWDRSGEPGSPAVRYASPVPARELPDAVRIYRSKTLQRPADHPGRPVLAWADADRPLPELELAEPGEPSARTPGAYDPVEPPAAGRDPDGATGWSGPWLADPSDREVVP</sequence>
<dbReference type="Pfam" id="PF13365">
    <property type="entry name" value="Trypsin_2"/>
    <property type="match status" value="1"/>
</dbReference>
<dbReference type="InterPro" id="IPR009003">
    <property type="entry name" value="Peptidase_S1_PA"/>
</dbReference>